<dbReference type="Gene3D" id="3.40.630.30">
    <property type="match status" value="1"/>
</dbReference>
<evidence type="ECO:0000313" key="5">
    <source>
        <dbReference type="Proteomes" id="UP000240904"/>
    </source>
</evidence>
<dbReference type="PANTHER" id="PTHR43877">
    <property type="entry name" value="AMINOALKYLPHOSPHONATE N-ACETYLTRANSFERASE-RELATED-RELATED"/>
    <property type="match status" value="1"/>
</dbReference>
<organism evidence="4 5">
    <name type="scientific">Photobacterium lipolyticum</name>
    <dbReference type="NCBI Taxonomy" id="266810"/>
    <lineage>
        <taxon>Bacteria</taxon>
        <taxon>Pseudomonadati</taxon>
        <taxon>Pseudomonadota</taxon>
        <taxon>Gammaproteobacteria</taxon>
        <taxon>Vibrionales</taxon>
        <taxon>Vibrionaceae</taxon>
        <taxon>Photobacterium</taxon>
    </lineage>
</organism>
<dbReference type="InterPro" id="IPR050832">
    <property type="entry name" value="Bact_Acetyltransf"/>
</dbReference>
<name>A0A2T3N420_9GAMM</name>
<proteinExistence type="predicted"/>
<dbReference type="GO" id="GO:0016747">
    <property type="term" value="F:acyltransferase activity, transferring groups other than amino-acyl groups"/>
    <property type="evidence" value="ECO:0007669"/>
    <property type="project" value="InterPro"/>
</dbReference>
<keyword evidence="5" id="KW-1185">Reference proteome</keyword>
<evidence type="ECO:0000313" key="4">
    <source>
        <dbReference type="EMBL" id="PSW07187.1"/>
    </source>
</evidence>
<keyword evidence="1 4" id="KW-0808">Transferase</keyword>
<dbReference type="EMBL" id="PYMC01000001">
    <property type="protein sequence ID" value="PSW07187.1"/>
    <property type="molecule type" value="Genomic_DNA"/>
</dbReference>
<comment type="caution">
    <text evidence="4">The sequence shown here is derived from an EMBL/GenBank/DDBJ whole genome shotgun (WGS) entry which is preliminary data.</text>
</comment>
<reference evidence="4 5" key="1">
    <citation type="submission" date="2018-03" db="EMBL/GenBank/DDBJ databases">
        <title>Whole genome sequencing of Histamine producing bacteria.</title>
        <authorList>
            <person name="Butler K."/>
        </authorList>
    </citation>
    <scope>NUCLEOTIDE SEQUENCE [LARGE SCALE GENOMIC DNA]</scope>
    <source>
        <strain evidence="4 5">DSM 16190</strain>
    </source>
</reference>
<dbReference type="InterPro" id="IPR021770">
    <property type="entry name" value="DUF3335"/>
</dbReference>
<evidence type="ECO:0000256" key="2">
    <source>
        <dbReference type="ARBA" id="ARBA00023315"/>
    </source>
</evidence>
<dbReference type="Pfam" id="PF00583">
    <property type="entry name" value="Acetyltransf_1"/>
    <property type="match status" value="1"/>
</dbReference>
<dbReference type="SUPFAM" id="SSF55729">
    <property type="entry name" value="Acyl-CoA N-acyltransferases (Nat)"/>
    <property type="match status" value="1"/>
</dbReference>
<dbReference type="OrthoDB" id="27442at2"/>
<dbReference type="RefSeq" id="WP_107281340.1">
    <property type="nucleotide sequence ID" value="NZ_PYMC01000001.1"/>
</dbReference>
<protein>
    <submittedName>
        <fullName evidence="4">GNAT family N-acetyltransferase</fullName>
    </submittedName>
</protein>
<dbReference type="Gene3D" id="3.90.70.10">
    <property type="entry name" value="Cysteine proteinases"/>
    <property type="match status" value="1"/>
</dbReference>
<dbReference type="CDD" id="cd04301">
    <property type="entry name" value="NAT_SF"/>
    <property type="match status" value="1"/>
</dbReference>
<dbReference type="Proteomes" id="UP000240904">
    <property type="component" value="Unassembled WGS sequence"/>
</dbReference>
<feature type="domain" description="N-acetyltransferase" evidence="3">
    <location>
        <begin position="1"/>
        <end position="147"/>
    </location>
</feature>
<dbReference type="AlphaFoldDB" id="A0A2T3N420"/>
<dbReference type="Pfam" id="PF11814">
    <property type="entry name" value="DUF3335"/>
    <property type="match status" value="1"/>
</dbReference>
<sequence>MEFRLAELADLSALNSLEQQLFDGDKISPRQMKRFLQSPHCMVFVAVSDAELVGYALLLFHQGTLLSRLYSIAVKPDFRGQKIAQSLLELCEESALNQGSTTLRLEVRDDNIPAKKLYQRLGYKKLKVLIHYYDDLADGIRMQKRLTPTEPKTLLPMPLYIQTTPFTCGSACLLMSFATLSPQQELSRTLELQLWREATTIYMAAGHGGCSGHGLALAAKRRGYHVELWTQSQSTPFIDSVRDKNKKEVIELVHQDFCQQIDVEQVPMIDAPPSTAMLEEWIRQGACVLLLISTYRFNGSKEPHWIVLSGMSDRFFFFHDPHADTPADAASSAYIPVSKLSLSQILGFGKQKHTACVMIRRR</sequence>
<evidence type="ECO:0000259" key="3">
    <source>
        <dbReference type="PROSITE" id="PS51186"/>
    </source>
</evidence>
<dbReference type="InterPro" id="IPR000182">
    <property type="entry name" value="GNAT_dom"/>
</dbReference>
<evidence type="ECO:0000256" key="1">
    <source>
        <dbReference type="ARBA" id="ARBA00022679"/>
    </source>
</evidence>
<dbReference type="InterPro" id="IPR016181">
    <property type="entry name" value="Acyl_CoA_acyltransferase"/>
</dbReference>
<dbReference type="PROSITE" id="PS51186">
    <property type="entry name" value="GNAT"/>
    <property type="match status" value="1"/>
</dbReference>
<accession>A0A2T3N420</accession>
<gene>
    <name evidence="4" type="ORF">C9I89_00180</name>
</gene>
<keyword evidence="2" id="KW-0012">Acyltransferase</keyword>